<dbReference type="SUPFAM" id="SSF57424">
    <property type="entry name" value="LDL receptor-like module"/>
    <property type="match status" value="1"/>
</dbReference>
<sequence length="266" mass="29988">MSLTVVLRASLWLMLCCLWAAEATCPEADQIHCASSERCTRIRYICDNDNDCGDGSDEDPSICEMLRNEKLQALYAIQLTTPTPEPTVPAITDPSIHMKNENWSDEFLFKLNNTIRDADCPWLYTKVGKQCLSVFFLGSMGWMEARTFCKIIGVVTADFWVGGGYVNDTLGWTWLDNSPMYLGSPLWAVRHQEPCVKSTTNYTFLNSTMAANDSECYKYVQAPTSPPVGHCASLSYEHYHYLTDEDCFAKKSPLCVMPNEHPKQAL</sequence>
<comment type="caution">
    <text evidence="4">The sequence shown here is derived from an EMBL/GenBank/DDBJ whole genome shotgun (WGS) entry which is preliminary data.</text>
</comment>
<feature type="chain" id="PRO_5035226520" evidence="3">
    <location>
        <begin position="24"/>
        <end position="266"/>
    </location>
</feature>
<gene>
    <name evidence="4" type="primary">Clec-L3</name>
    <name evidence="4" type="ORF">Hamer_G010199</name>
</gene>
<dbReference type="SUPFAM" id="SSF56436">
    <property type="entry name" value="C-type lectin-like"/>
    <property type="match status" value="1"/>
</dbReference>
<keyword evidence="1" id="KW-1015">Disulfide bond</keyword>
<evidence type="ECO:0000256" key="1">
    <source>
        <dbReference type="ARBA" id="ARBA00023157"/>
    </source>
</evidence>
<dbReference type="CDD" id="cd00037">
    <property type="entry name" value="CLECT"/>
    <property type="match status" value="1"/>
</dbReference>
<comment type="caution">
    <text evidence="2">Lacks conserved residue(s) required for the propagation of feature annotation.</text>
</comment>
<organism evidence="4 5">
    <name type="scientific">Homarus americanus</name>
    <name type="common">American lobster</name>
    <dbReference type="NCBI Taxonomy" id="6706"/>
    <lineage>
        <taxon>Eukaryota</taxon>
        <taxon>Metazoa</taxon>
        <taxon>Ecdysozoa</taxon>
        <taxon>Arthropoda</taxon>
        <taxon>Crustacea</taxon>
        <taxon>Multicrustacea</taxon>
        <taxon>Malacostraca</taxon>
        <taxon>Eumalacostraca</taxon>
        <taxon>Eucarida</taxon>
        <taxon>Decapoda</taxon>
        <taxon>Pleocyemata</taxon>
        <taxon>Astacidea</taxon>
        <taxon>Nephropoidea</taxon>
        <taxon>Nephropidae</taxon>
        <taxon>Homarus</taxon>
    </lineage>
</organism>
<evidence type="ECO:0000256" key="2">
    <source>
        <dbReference type="PROSITE-ProRule" id="PRU00124"/>
    </source>
</evidence>
<dbReference type="InterPro" id="IPR002172">
    <property type="entry name" value="LDrepeatLR_classA_rpt"/>
</dbReference>
<dbReference type="Proteomes" id="UP000747542">
    <property type="component" value="Unassembled WGS sequence"/>
</dbReference>
<dbReference type="AlphaFoldDB" id="A0A8J5KCY6"/>
<keyword evidence="3" id="KW-0732">Signal</keyword>
<accession>A0A8J5KCY6</accession>
<dbReference type="SMART" id="SM00192">
    <property type="entry name" value="LDLa"/>
    <property type="match status" value="1"/>
</dbReference>
<name>A0A8J5KCY6_HOMAM</name>
<evidence type="ECO:0000313" key="5">
    <source>
        <dbReference type="Proteomes" id="UP000747542"/>
    </source>
</evidence>
<dbReference type="CDD" id="cd00112">
    <property type="entry name" value="LDLa"/>
    <property type="match status" value="1"/>
</dbReference>
<feature type="signal peptide" evidence="3">
    <location>
        <begin position="1"/>
        <end position="23"/>
    </location>
</feature>
<proteinExistence type="predicted"/>
<dbReference type="EMBL" id="JAHLQT010021257">
    <property type="protein sequence ID" value="KAG7167799.1"/>
    <property type="molecule type" value="Genomic_DNA"/>
</dbReference>
<protein>
    <submittedName>
        <fullName evidence="4">Putative C-type lectin-like 3</fullName>
    </submittedName>
</protein>
<keyword evidence="5" id="KW-1185">Reference proteome</keyword>
<dbReference type="PROSITE" id="PS50068">
    <property type="entry name" value="LDLRA_2"/>
    <property type="match status" value="1"/>
</dbReference>
<dbReference type="InterPro" id="IPR016187">
    <property type="entry name" value="CTDL_fold"/>
</dbReference>
<evidence type="ECO:0000313" key="4">
    <source>
        <dbReference type="EMBL" id="KAG7167799.1"/>
    </source>
</evidence>
<dbReference type="Gene3D" id="3.10.100.10">
    <property type="entry name" value="Mannose-Binding Protein A, subunit A"/>
    <property type="match status" value="1"/>
</dbReference>
<dbReference type="InterPro" id="IPR036055">
    <property type="entry name" value="LDL_receptor-like_sf"/>
</dbReference>
<evidence type="ECO:0000256" key="3">
    <source>
        <dbReference type="SAM" id="SignalP"/>
    </source>
</evidence>
<dbReference type="InterPro" id="IPR016186">
    <property type="entry name" value="C-type_lectin-like/link_sf"/>
</dbReference>
<dbReference type="Pfam" id="PF00057">
    <property type="entry name" value="Ldl_recept_a"/>
    <property type="match status" value="1"/>
</dbReference>
<dbReference type="Gene3D" id="4.10.400.10">
    <property type="entry name" value="Low-density Lipoprotein Receptor"/>
    <property type="match status" value="1"/>
</dbReference>
<reference evidence="4" key="1">
    <citation type="journal article" date="2021" name="Sci. Adv.">
        <title>The American lobster genome reveals insights on longevity, neural, and immune adaptations.</title>
        <authorList>
            <person name="Polinski J.M."/>
            <person name="Zimin A.V."/>
            <person name="Clark K.F."/>
            <person name="Kohn A.B."/>
            <person name="Sadowski N."/>
            <person name="Timp W."/>
            <person name="Ptitsyn A."/>
            <person name="Khanna P."/>
            <person name="Romanova D.Y."/>
            <person name="Williams P."/>
            <person name="Greenwood S.J."/>
            <person name="Moroz L.L."/>
            <person name="Walt D.R."/>
            <person name="Bodnar A.G."/>
        </authorList>
    </citation>
    <scope>NUCLEOTIDE SEQUENCE</scope>
    <source>
        <strain evidence="4">GMGI-L3</strain>
    </source>
</reference>